<proteinExistence type="predicted"/>
<dbReference type="SMART" id="SM00408">
    <property type="entry name" value="IGc2"/>
    <property type="match status" value="1"/>
</dbReference>
<keyword evidence="5" id="KW-1185">Reference proteome</keyword>
<protein>
    <recommendedName>
        <fullName evidence="3">Ig-like domain-containing protein</fullName>
    </recommendedName>
</protein>
<evidence type="ECO:0000256" key="1">
    <source>
        <dbReference type="ARBA" id="ARBA00022729"/>
    </source>
</evidence>
<name>A0ABN8Q6I7_9CNID</name>
<evidence type="ECO:0000313" key="5">
    <source>
        <dbReference type="Proteomes" id="UP001159405"/>
    </source>
</evidence>
<dbReference type="Pfam" id="PF13927">
    <property type="entry name" value="Ig_3"/>
    <property type="match status" value="1"/>
</dbReference>
<evidence type="ECO:0000259" key="3">
    <source>
        <dbReference type="PROSITE" id="PS50835"/>
    </source>
</evidence>
<dbReference type="PANTHER" id="PTHR45080:SF8">
    <property type="entry name" value="IG-LIKE DOMAIN-CONTAINING PROTEIN"/>
    <property type="match status" value="1"/>
</dbReference>
<reference evidence="4 5" key="1">
    <citation type="submission" date="2022-05" db="EMBL/GenBank/DDBJ databases">
        <authorList>
            <consortium name="Genoscope - CEA"/>
            <person name="William W."/>
        </authorList>
    </citation>
    <scope>NUCLEOTIDE SEQUENCE [LARGE SCALE GENOMIC DNA]</scope>
</reference>
<dbReference type="InterPro" id="IPR050958">
    <property type="entry name" value="Cell_Adh-Cytoskel_Orgn"/>
</dbReference>
<dbReference type="PANTHER" id="PTHR45080">
    <property type="entry name" value="CONTACTIN 5"/>
    <property type="match status" value="1"/>
</dbReference>
<evidence type="ECO:0000313" key="4">
    <source>
        <dbReference type="EMBL" id="CAH3157624.1"/>
    </source>
</evidence>
<accession>A0ABN8Q6I7</accession>
<dbReference type="InterPro" id="IPR007110">
    <property type="entry name" value="Ig-like_dom"/>
</dbReference>
<dbReference type="Proteomes" id="UP001159405">
    <property type="component" value="Unassembled WGS sequence"/>
</dbReference>
<dbReference type="InterPro" id="IPR013783">
    <property type="entry name" value="Ig-like_fold"/>
</dbReference>
<dbReference type="InterPro" id="IPR003599">
    <property type="entry name" value="Ig_sub"/>
</dbReference>
<dbReference type="InterPro" id="IPR003598">
    <property type="entry name" value="Ig_sub2"/>
</dbReference>
<feature type="non-terminal residue" evidence="4">
    <location>
        <position position="115"/>
    </location>
</feature>
<dbReference type="InterPro" id="IPR036179">
    <property type="entry name" value="Ig-like_dom_sf"/>
</dbReference>
<dbReference type="PROSITE" id="PS50835">
    <property type="entry name" value="IG_LIKE"/>
    <property type="match status" value="1"/>
</dbReference>
<keyword evidence="2" id="KW-1015">Disulfide bond</keyword>
<organism evidence="4 5">
    <name type="scientific">Porites lobata</name>
    <dbReference type="NCBI Taxonomy" id="104759"/>
    <lineage>
        <taxon>Eukaryota</taxon>
        <taxon>Metazoa</taxon>
        <taxon>Cnidaria</taxon>
        <taxon>Anthozoa</taxon>
        <taxon>Hexacorallia</taxon>
        <taxon>Scleractinia</taxon>
        <taxon>Fungiina</taxon>
        <taxon>Poritidae</taxon>
        <taxon>Porites</taxon>
    </lineage>
</organism>
<evidence type="ECO:0000256" key="2">
    <source>
        <dbReference type="ARBA" id="ARBA00023157"/>
    </source>
</evidence>
<dbReference type="Gene3D" id="2.60.40.10">
    <property type="entry name" value="Immunoglobulins"/>
    <property type="match status" value="1"/>
</dbReference>
<dbReference type="SUPFAM" id="SSF48726">
    <property type="entry name" value="Immunoglobulin"/>
    <property type="match status" value="1"/>
</dbReference>
<keyword evidence="1" id="KW-0732">Signal</keyword>
<gene>
    <name evidence="4" type="ORF">PLOB_00002331</name>
</gene>
<dbReference type="SMART" id="SM00409">
    <property type="entry name" value="IG"/>
    <property type="match status" value="1"/>
</dbReference>
<comment type="caution">
    <text evidence="4">The sequence shown here is derived from an EMBL/GenBank/DDBJ whole genome shotgun (WGS) entry which is preliminary data.</text>
</comment>
<sequence length="115" mass="12840">MENAVSDNEGRLVNISCRATGNPDPDVRWIHNGKVKSSGARTAELIFGKVGKEDTGMYICEANNSFGRTEKQLYFKVNYQTLVVQFKSPYQGKIVTGVIGQSVTFQWKFSGRVDE</sequence>
<dbReference type="EMBL" id="CALNXK010000108">
    <property type="protein sequence ID" value="CAH3157624.1"/>
    <property type="molecule type" value="Genomic_DNA"/>
</dbReference>
<feature type="domain" description="Ig-like" evidence="3">
    <location>
        <begin position="1"/>
        <end position="74"/>
    </location>
</feature>